<protein>
    <submittedName>
        <fullName evidence="1">Uncharacterized protein</fullName>
    </submittedName>
</protein>
<organism evidence="1 2">
    <name type="scientific">Bimuria novae-zelandiae CBS 107.79</name>
    <dbReference type="NCBI Taxonomy" id="1447943"/>
    <lineage>
        <taxon>Eukaryota</taxon>
        <taxon>Fungi</taxon>
        <taxon>Dikarya</taxon>
        <taxon>Ascomycota</taxon>
        <taxon>Pezizomycotina</taxon>
        <taxon>Dothideomycetes</taxon>
        <taxon>Pleosporomycetidae</taxon>
        <taxon>Pleosporales</taxon>
        <taxon>Massarineae</taxon>
        <taxon>Didymosphaeriaceae</taxon>
        <taxon>Bimuria</taxon>
    </lineage>
</organism>
<gene>
    <name evidence="1" type="ORF">BU23DRAFT_444461</name>
</gene>
<dbReference type="EMBL" id="ML976656">
    <property type="protein sequence ID" value="KAF1980066.1"/>
    <property type="molecule type" value="Genomic_DNA"/>
</dbReference>
<keyword evidence="2" id="KW-1185">Reference proteome</keyword>
<reference evidence="1" key="1">
    <citation type="journal article" date="2020" name="Stud. Mycol.">
        <title>101 Dothideomycetes genomes: a test case for predicting lifestyles and emergence of pathogens.</title>
        <authorList>
            <person name="Haridas S."/>
            <person name="Albert R."/>
            <person name="Binder M."/>
            <person name="Bloem J."/>
            <person name="Labutti K."/>
            <person name="Salamov A."/>
            <person name="Andreopoulos B."/>
            <person name="Baker S."/>
            <person name="Barry K."/>
            <person name="Bills G."/>
            <person name="Bluhm B."/>
            <person name="Cannon C."/>
            <person name="Castanera R."/>
            <person name="Culley D."/>
            <person name="Daum C."/>
            <person name="Ezra D."/>
            <person name="Gonzalez J."/>
            <person name="Henrissat B."/>
            <person name="Kuo A."/>
            <person name="Liang C."/>
            <person name="Lipzen A."/>
            <person name="Lutzoni F."/>
            <person name="Magnuson J."/>
            <person name="Mondo S."/>
            <person name="Nolan M."/>
            <person name="Ohm R."/>
            <person name="Pangilinan J."/>
            <person name="Park H.-J."/>
            <person name="Ramirez L."/>
            <person name="Alfaro M."/>
            <person name="Sun H."/>
            <person name="Tritt A."/>
            <person name="Yoshinaga Y."/>
            <person name="Zwiers L.-H."/>
            <person name="Turgeon B."/>
            <person name="Goodwin S."/>
            <person name="Spatafora J."/>
            <person name="Crous P."/>
            <person name="Grigoriev I."/>
        </authorList>
    </citation>
    <scope>NUCLEOTIDE SEQUENCE</scope>
    <source>
        <strain evidence="1">CBS 107.79</strain>
    </source>
</reference>
<dbReference type="AlphaFoldDB" id="A0A6A5VYU0"/>
<sequence>PTKEHRRKISLRLPVNASKPQLARARRPSLSIEGGGQSIQAAEHELAYKQRHTYIGTASLEDFLEVLEVTPTYGTTKKHVVKAFVKLACDEQEKARQSSETPYGWNFVTRTSYDDILTYTDYVTQSRVKLGSIKLGDFLLMVPFDDKLEVAVTDVVEAFRLGSHHDKEAMNGPKSKAKAFRSWFVKERMVKHGS</sequence>
<proteinExistence type="predicted"/>
<feature type="non-terminal residue" evidence="1">
    <location>
        <position position="1"/>
    </location>
</feature>
<evidence type="ECO:0000313" key="1">
    <source>
        <dbReference type="EMBL" id="KAF1980066.1"/>
    </source>
</evidence>
<dbReference type="Proteomes" id="UP000800036">
    <property type="component" value="Unassembled WGS sequence"/>
</dbReference>
<dbReference type="OrthoDB" id="3786670at2759"/>
<accession>A0A6A5VYU0</accession>
<evidence type="ECO:0000313" key="2">
    <source>
        <dbReference type="Proteomes" id="UP000800036"/>
    </source>
</evidence>
<name>A0A6A5VYU0_9PLEO</name>